<keyword evidence="2" id="KW-1185">Reference proteome</keyword>
<evidence type="ECO:0000313" key="3">
    <source>
        <dbReference type="RefSeq" id="XP_022111700.1"/>
    </source>
</evidence>
<proteinExistence type="predicted"/>
<dbReference type="KEGG" id="aplc:110990932"/>
<protein>
    <submittedName>
        <fullName evidence="3">Uncharacterized protein LOC110990932</fullName>
    </submittedName>
</protein>
<feature type="compositionally biased region" description="Basic residues" evidence="1">
    <location>
        <begin position="66"/>
        <end position="78"/>
    </location>
</feature>
<evidence type="ECO:0000313" key="2">
    <source>
        <dbReference type="Proteomes" id="UP000694845"/>
    </source>
</evidence>
<dbReference type="AlphaFoldDB" id="A0A8B8A450"/>
<sequence length="236" mass="25400">MAFLARPADPFSPGERRPARQALPRGFGKAAHRPRLALPESPGWSGRPLRNRGERRPVHWADGRHSSSRPRARGRRGSAARAREGEGSAACGIPAEAECRARAERRRTPAQRPGSRGAAEQSGGPEVAGPGPKGYLVDPARSASEGGQVGRQGRPREKKVRPGPASGDRVQPAPWQISEWTAVEGAGAQRREREKRARAVGPRRGAPFLVAAEAPGGPQEARQRDRDEAYSKPIDL</sequence>
<evidence type="ECO:0000256" key="1">
    <source>
        <dbReference type="SAM" id="MobiDB-lite"/>
    </source>
</evidence>
<feature type="region of interest" description="Disordered" evidence="1">
    <location>
        <begin position="1"/>
        <end position="236"/>
    </location>
</feature>
<name>A0A8B8A450_ACAPL</name>
<feature type="non-terminal residue" evidence="3">
    <location>
        <position position="236"/>
    </location>
</feature>
<feature type="compositionally biased region" description="Basic and acidic residues" evidence="1">
    <location>
        <begin position="51"/>
        <end position="65"/>
    </location>
</feature>
<gene>
    <name evidence="3" type="primary">LOC110990932</name>
</gene>
<dbReference type="GeneID" id="110990932"/>
<accession>A0A8B8A450</accession>
<reference evidence="3" key="1">
    <citation type="submission" date="2025-08" db="UniProtKB">
        <authorList>
            <consortium name="RefSeq"/>
        </authorList>
    </citation>
    <scope>IDENTIFICATION</scope>
</reference>
<dbReference type="RefSeq" id="XP_022111700.1">
    <property type="nucleotide sequence ID" value="XM_022256008.1"/>
</dbReference>
<dbReference type="Proteomes" id="UP000694845">
    <property type="component" value="Unplaced"/>
</dbReference>
<feature type="compositionally biased region" description="Low complexity" evidence="1">
    <location>
        <begin position="87"/>
        <end position="96"/>
    </location>
</feature>
<feature type="compositionally biased region" description="Basic and acidic residues" evidence="1">
    <location>
        <begin position="221"/>
        <end position="236"/>
    </location>
</feature>
<organism evidence="2 3">
    <name type="scientific">Acanthaster planci</name>
    <name type="common">Crown-of-thorns starfish</name>
    <dbReference type="NCBI Taxonomy" id="133434"/>
    <lineage>
        <taxon>Eukaryota</taxon>
        <taxon>Metazoa</taxon>
        <taxon>Echinodermata</taxon>
        <taxon>Eleutherozoa</taxon>
        <taxon>Asterozoa</taxon>
        <taxon>Asteroidea</taxon>
        <taxon>Valvatacea</taxon>
        <taxon>Valvatida</taxon>
        <taxon>Acanthasteridae</taxon>
        <taxon>Acanthaster</taxon>
    </lineage>
</organism>